<dbReference type="OrthoDB" id="18600at2"/>
<sequence>MILEKLKELGEAGWIIGPDETVEGFVKRIDIQMSFSKGNLESIAESSEVMRQIRERLHVHPSWIQVRYSNKGLKPWEGAASWIMDYGNWIQLRTSFKKGSLLTYQREEVIFHEAIHSLRFTFEEPRFEEIIAYAFTKKRWRRYLGPLFTTPKQAYIFLTTLFLTPFAPIIPSGYLLWRVGVLIRNQRLFKKALKKIQTLFPKTSSHAVILRMTDAEIQLFAKQDLKTLEDYIQFQSDNLRWQQLLANLKNPLTMTL</sequence>
<protein>
    <recommendedName>
        <fullName evidence="4">Peptidase MA-like domain-containing protein</fullName>
    </recommendedName>
</protein>
<dbReference type="EMBL" id="FR872582">
    <property type="protein sequence ID" value="CCB90151.1"/>
    <property type="molecule type" value="Genomic_DNA"/>
</dbReference>
<dbReference type="eggNOG" id="ENOG5031K5F">
    <property type="taxonomic scope" value="Bacteria"/>
</dbReference>
<dbReference type="AlphaFoldDB" id="F8L4A2"/>
<keyword evidence="1" id="KW-0812">Transmembrane</keyword>
<reference key="1">
    <citation type="journal article" date="2011" name="Mol. Biol. Evol.">
        <title>Unity in variety -- the pan-genome of the Chlamydiae.</title>
        <authorList>
            <person name="Collingro A."/>
            <person name="Tischler P."/>
            <person name="Weinmaier T."/>
            <person name="Penz T."/>
            <person name="Heinz E."/>
            <person name="Brunham R.C."/>
            <person name="Read T.D."/>
            <person name="Bavoil P.M."/>
            <person name="Sachse K."/>
            <person name="Kahane S."/>
            <person name="Friedman M.G."/>
            <person name="Rattei T."/>
            <person name="Myers G.S.A."/>
            <person name="Horn M."/>
        </authorList>
    </citation>
    <scope>NUCLEOTIDE SEQUENCE</scope>
    <source>
        <strain>Z</strain>
    </source>
</reference>
<gene>
    <name evidence="2" type="ordered locus">SNE_A22740</name>
</gene>
<proteinExistence type="predicted"/>
<dbReference type="Proteomes" id="UP000000496">
    <property type="component" value="Chromosome gsn.131"/>
</dbReference>
<evidence type="ECO:0000313" key="2">
    <source>
        <dbReference type="EMBL" id="CCB90151.1"/>
    </source>
</evidence>
<organism evidence="2 3">
    <name type="scientific">Simkania negevensis (strain ATCC VR-1471 / DSM 27360 / Z)</name>
    <dbReference type="NCBI Taxonomy" id="331113"/>
    <lineage>
        <taxon>Bacteria</taxon>
        <taxon>Pseudomonadati</taxon>
        <taxon>Chlamydiota</taxon>
        <taxon>Chlamydiia</taxon>
        <taxon>Parachlamydiales</taxon>
        <taxon>Simkaniaceae</taxon>
        <taxon>Simkania</taxon>
    </lineage>
</organism>
<keyword evidence="1" id="KW-1133">Transmembrane helix</keyword>
<evidence type="ECO:0000313" key="3">
    <source>
        <dbReference type="Proteomes" id="UP000000496"/>
    </source>
</evidence>
<evidence type="ECO:0008006" key="4">
    <source>
        <dbReference type="Google" id="ProtNLM"/>
    </source>
</evidence>
<accession>F8L4A2</accession>
<dbReference type="RefSeq" id="WP_013944617.1">
    <property type="nucleotide sequence ID" value="NC_015713.1"/>
</dbReference>
<keyword evidence="1" id="KW-0472">Membrane</keyword>
<name>F8L4A2_SIMNZ</name>
<dbReference type="HOGENOM" id="CLU_1048437_0_0_0"/>
<keyword evidence="3" id="KW-1185">Reference proteome</keyword>
<reference evidence="2 3" key="2">
    <citation type="journal article" date="2011" name="Mol. Biol. Evol.">
        <title>Unity in variety--the pan-genome of the Chlamydiae.</title>
        <authorList>
            <person name="Collingro A."/>
            <person name="Tischler P."/>
            <person name="Weinmaier T."/>
            <person name="Penz T."/>
            <person name="Heinz E."/>
            <person name="Brunham R.C."/>
            <person name="Read T.D."/>
            <person name="Bavoil P.M."/>
            <person name="Sachse K."/>
            <person name="Kahane S."/>
            <person name="Friedman M.G."/>
            <person name="Rattei T."/>
            <person name="Myers G.S."/>
            <person name="Horn M."/>
        </authorList>
    </citation>
    <scope>NUCLEOTIDE SEQUENCE [LARGE SCALE GENOMIC DNA]</scope>
    <source>
        <strain evidence="3">ATCC VR-1471 / Z</strain>
    </source>
</reference>
<feature type="transmembrane region" description="Helical" evidence="1">
    <location>
        <begin position="154"/>
        <end position="177"/>
    </location>
</feature>
<dbReference type="KEGG" id="sng:SNE_A22740"/>
<evidence type="ECO:0000256" key="1">
    <source>
        <dbReference type="SAM" id="Phobius"/>
    </source>
</evidence>
<dbReference type="STRING" id="331113.SNE_A22740"/>